<proteinExistence type="predicted"/>
<accession>A0A166MPZ2</accession>
<name>A0A166MPZ2_9AGAM</name>
<dbReference type="Proteomes" id="UP000076532">
    <property type="component" value="Unassembled WGS sequence"/>
</dbReference>
<feature type="region of interest" description="Disordered" evidence="1">
    <location>
        <begin position="57"/>
        <end position="108"/>
    </location>
</feature>
<dbReference type="EMBL" id="KV417527">
    <property type="protein sequence ID" value="KZP24194.1"/>
    <property type="molecule type" value="Genomic_DNA"/>
</dbReference>
<dbReference type="AlphaFoldDB" id="A0A166MPZ2"/>
<organism evidence="2 3">
    <name type="scientific">Athelia psychrophila</name>
    <dbReference type="NCBI Taxonomy" id="1759441"/>
    <lineage>
        <taxon>Eukaryota</taxon>
        <taxon>Fungi</taxon>
        <taxon>Dikarya</taxon>
        <taxon>Basidiomycota</taxon>
        <taxon>Agaricomycotina</taxon>
        <taxon>Agaricomycetes</taxon>
        <taxon>Agaricomycetidae</taxon>
        <taxon>Atheliales</taxon>
        <taxon>Atheliaceae</taxon>
        <taxon>Athelia</taxon>
    </lineage>
</organism>
<keyword evidence="3" id="KW-1185">Reference proteome</keyword>
<feature type="compositionally biased region" description="Basic and acidic residues" evidence="1">
    <location>
        <begin position="84"/>
        <end position="94"/>
    </location>
</feature>
<dbReference type="OrthoDB" id="653904at2759"/>
<evidence type="ECO:0000256" key="1">
    <source>
        <dbReference type="SAM" id="MobiDB-lite"/>
    </source>
</evidence>
<gene>
    <name evidence="2" type="ORF">FIBSPDRAFT_425320</name>
</gene>
<feature type="compositionally biased region" description="Basic and acidic residues" evidence="1">
    <location>
        <begin position="1"/>
        <end position="18"/>
    </location>
</feature>
<dbReference type="STRING" id="436010.A0A166MPZ2"/>
<reference evidence="2 3" key="1">
    <citation type="journal article" date="2016" name="Mol. Biol. Evol.">
        <title>Comparative Genomics of Early-Diverging Mushroom-Forming Fungi Provides Insights into the Origins of Lignocellulose Decay Capabilities.</title>
        <authorList>
            <person name="Nagy L.G."/>
            <person name="Riley R."/>
            <person name="Tritt A."/>
            <person name="Adam C."/>
            <person name="Daum C."/>
            <person name="Floudas D."/>
            <person name="Sun H."/>
            <person name="Yadav J.S."/>
            <person name="Pangilinan J."/>
            <person name="Larsson K.H."/>
            <person name="Matsuura K."/>
            <person name="Barry K."/>
            <person name="Labutti K."/>
            <person name="Kuo R."/>
            <person name="Ohm R.A."/>
            <person name="Bhattacharya S.S."/>
            <person name="Shirouzu T."/>
            <person name="Yoshinaga Y."/>
            <person name="Martin F.M."/>
            <person name="Grigoriev I.V."/>
            <person name="Hibbett D.S."/>
        </authorList>
    </citation>
    <scope>NUCLEOTIDE SEQUENCE [LARGE SCALE GENOMIC DNA]</scope>
    <source>
        <strain evidence="2 3">CBS 109695</strain>
    </source>
</reference>
<sequence length="201" mass="22971">MITEESYKVTVDRREEGRGVPPVRPSRRTILTLTSNFRKHALETTEMLDFLKETVEDVPDRSAGGTIDLEAQNEAKRKRGKGKKVTDGAEEKPKRVQKKKKKKKKKEEEEFTQVRSKFSGVCPRETNINRSLLDRYSRPVTSRYSQLCHNPYVSVTVASYGLSWSIGYGNAWANFSNLSRPKFMGYDQVHMAQDSYGLGQS</sequence>
<feature type="region of interest" description="Disordered" evidence="1">
    <location>
        <begin position="1"/>
        <end position="25"/>
    </location>
</feature>
<evidence type="ECO:0000313" key="3">
    <source>
        <dbReference type="Proteomes" id="UP000076532"/>
    </source>
</evidence>
<feature type="compositionally biased region" description="Basic residues" evidence="1">
    <location>
        <begin position="95"/>
        <end position="105"/>
    </location>
</feature>
<evidence type="ECO:0000313" key="2">
    <source>
        <dbReference type="EMBL" id="KZP24194.1"/>
    </source>
</evidence>
<protein>
    <submittedName>
        <fullName evidence="2">Uncharacterized protein</fullName>
    </submittedName>
</protein>